<dbReference type="GO" id="GO:0072665">
    <property type="term" value="P:protein localization to vacuole"/>
    <property type="evidence" value="ECO:0007669"/>
    <property type="project" value="TreeGrafter"/>
</dbReference>
<evidence type="ECO:0000256" key="13">
    <source>
        <dbReference type="SAM" id="Phobius"/>
    </source>
</evidence>
<evidence type="ECO:0000256" key="8">
    <source>
        <dbReference type="ARBA" id="ARBA00023136"/>
    </source>
</evidence>
<dbReference type="Pfam" id="PF08772">
    <property type="entry name" value="Zn_ribbon_NOB1"/>
    <property type="match status" value="1"/>
</dbReference>
<dbReference type="GO" id="GO:0031419">
    <property type="term" value="F:cobalamin binding"/>
    <property type="evidence" value="ECO:0007669"/>
    <property type="project" value="UniProtKB-KW"/>
</dbReference>
<keyword evidence="8 13" id="KW-0472">Membrane</keyword>
<feature type="region of interest" description="Disordered" evidence="12">
    <location>
        <begin position="138"/>
        <end position="245"/>
    </location>
</feature>
<dbReference type="SUPFAM" id="SSF144206">
    <property type="entry name" value="NOB1 zinc finger-like"/>
    <property type="match status" value="1"/>
</dbReference>
<feature type="domain" description="Nin one binding (NOB1) Zn-ribbon-like" evidence="14">
    <location>
        <begin position="298"/>
        <end position="369"/>
    </location>
</feature>
<protein>
    <recommendedName>
        <fullName evidence="3">Probable lysosomal cobalamin transporter</fullName>
    </recommendedName>
</protein>
<feature type="region of interest" description="Disordered" evidence="12">
    <location>
        <begin position="974"/>
        <end position="998"/>
    </location>
</feature>
<evidence type="ECO:0000256" key="2">
    <source>
        <dbReference type="ARBA" id="ARBA00009901"/>
    </source>
</evidence>
<dbReference type="EMBL" id="JAEPQZ010000021">
    <property type="protein sequence ID" value="KAG2171443.1"/>
    <property type="molecule type" value="Genomic_DNA"/>
</dbReference>
<evidence type="ECO:0000313" key="17">
    <source>
        <dbReference type="Proteomes" id="UP000654370"/>
    </source>
</evidence>
<feature type="transmembrane region" description="Helical" evidence="13">
    <location>
        <begin position="728"/>
        <end position="750"/>
    </location>
</feature>
<name>A0A8H7U981_MORIS</name>
<evidence type="ECO:0000256" key="12">
    <source>
        <dbReference type="SAM" id="MobiDB-lite"/>
    </source>
</evidence>
<feature type="domain" description="Ribonuclease PIN" evidence="15">
    <location>
        <begin position="45"/>
        <end position="104"/>
    </location>
</feature>
<keyword evidence="10" id="KW-0170">Cobalt</keyword>
<dbReference type="GO" id="GO:0005774">
    <property type="term" value="C:vacuolar membrane"/>
    <property type="evidence" value="ECO:0007669"/>
    <property type="project" value="TreeGrafter"/>
</dbReference>
<feature type="compositionally biased region" description="Polar residues" evidence="12">
    <location>
        <begin position="157"/>
        <end position="175"/>
    </location>
</feature>
<sequence>MDPKTPDTANVVADDENVVVDNVEVEAAAAAPEKTQPEKDHIIALVIDSAPLLKGTPLRHLAERFCTIPEVVSEIRDKQSREYIKKLPFELELITPSEESMKAGKYFGLSNAYTPSLPNSVLQLSIFPERLEISQLSNGDKRLRTEPVKTKVHNKQPRQAAQDESSVDVDQTNTQEQEDDGWEVAGRGKNKSYRAPQPVQQPVEESLQDLSLEETKNGDENAEVEEMPEDDDEDSDAGEWITPDNVIEKKAAELGHKGEGKMKKAQVMQSACITADFAMQNVLLQMNLNLVSTDGMRVKRIKNWVMRCHACYHVTSDMDKKFCPKCGNSSLMRTSCSTDQYGNVTYWMKKNFQYNLRGTKYNIPKPQGGTKANNIVLREDQKEYVKAMKSRRKQKQVNAFDPDYMPSFNLAPGKQINGNMYGTDMVGFGRKNPNATSRRAAWAAYGIAVGVLVVFCIGFTRHYQDKHESEIFATIVTIVGLSLLLATLALLPVDIFLVSSTVDYSTGLKKHWANPDTVYWMTLTIEIIYYVCYSLIGVFSFFVIPFTYFYYEESDDESTSGQRTAAAMKYTSFFVAISVILLLLGLFIRTSNIHHPRYDLDWFKHILTQSNAEKMVAFVLACLILVGMLVFISYTAPGLSILPFNMIKGRRRLETEEMDVDARLSECREQQRAIKLKASPESMSAKDLRRLENLEDEERILLRRRRGIEEEEQSFWQKLAKIARPFEFVIGLVLLALTLVIVVSMFLTIIDKVANSVCGSKCGYIISHPEIFNPINYIFVKLSNFFPLDYVFMIALILYFFMATMTGIITMGVRFLWVQLYRIQKRATAPQGLMCCTILLTLSLLALNYTLTAVVAPGYSHFGSQVYCNSTMDHVRNCTGKPNLIVPCDIYAPTDICTPTIVSTIIDRIIINTPFFGMFFYYSQWAFLTIFVLGFVAALFKSPRNNVDDETDDHLDADEEQALLDDARRRQRYGGADQFRDNQSPNPVLASTAEPNSS</sequence>
<organism evidence="16 17">
    <name type="scientific">Mortierella isabellina</name>
    <name type="common">Filamentous fungus</name>
    <name type="synonym">Umbelopsis isabellina</name>
    <dbReference type="NCBI Taxonomy" id="91625"/>
    <lineage>
        <taxon>Eukaryota</taxon>
        <taxon>Fungi</taxon>
        <taxon>Fungi incertae sedis</taxon>
        <taxon>Mucoromycota</taxon>
        <taxon>Mucoromycotina</taxon>
        <taxon>Umbelopsidomycetes</taxon>
        <taxon>Umbelopsidales</taxon>
        <taxon>Umbelopsidaceae</taxon>
        <taxon>Umbelopsis</taxon>
    </lineage>
</organism>
<evidence type="ECO:0000259" key="15">
    <source>
        <dbReference type="Pfam" id="PF17146"/>
    </source>
</evidence>
<accession>A0A8H7U981</accession>
<feature type="transmembrane region" description="Helical" evidence="13">
    <location>
        <begin position="471"/>
        <end position="491"/>
    </location>
</feature>
<feature type="transmembrane region" description="Helical" evidence="13">
    <location>
        <begin position="527"/>
        <end position="551"/>
    </location>
</feature>
<evidence type="ECO:0000256" key="6">
    <source>
        <dbReference type="ARBA" id="ARBA00022692"/>
    </source>
</evidence>
<keyword evidence="9" id="KW-0458">Lysosome</keyword>
<evidence type="ECO:0000256" key="1">
    <source>
        <dbReference type="ARBA" id="ARBA00004155"/>
    </source>
</evidence>
<dbReference type="Gene3D" id="6.20.210.10">
    <property type="entry name" value="Nin one binding (NOB1), Zn-ribbon-like"/>
    <property type="match status" value="1"/>
</dbReference>
<keyword evidence="6 13" id="KW-0812">Transmembrane</keyword>
<feature type="compositionally biased region" description="Acidic residues" evidence="12">
    <location>
        <begin position="220"/>
        <end position="237"/>
    </location>
</feature>
<feature type="transmembrane region" description="Helical" evidence="13">
    <location>
        <begin position="790"/>
        <end position="817"/>
    </location>
</feature>
<evidence type="ECO:0000256" key="5">
    <source>
        <dbReference type="ARBA" id="ARBA00022628"/>
    </source>
</evidence>
<feature type="transmembrane region" description="Helical" evidence="13">
    <location>
        <begin position="440"/>
        <end position="459"/>
    </location>
</feature>
<keyword evidence="4" id="KW-0813">Transport</keyword>
<feature type="transmembrane region" description="Helical" evidence="13">
    <location>
        <begin position="615"/>
        <end position="642"/>
    </location>
</feature>
<evidence type="ECO:0000256" key="10">
    <source>
        <dbReference type="ARBA" id="ARBA00023285"/>
    </source>
</evidence>
<evidence type="ECO:0000256" key="7">
    <source>
        <dbReference type="ARBA" id="ARBA00022989"/>
    </source>
</evidence>
<feature type="transmembrane region" description="Helical" evidence="13">
    <location>
        <begin position="829"/>
        <end position="851"/>
    </location>
</feature>
<dbReference type="Pfam" id="PF04791">
    <property type="entry name" value="LMBR1"/>
    <property type="match status" value="1"/>
</dbReference>
<dbReference type="PANTHER" id="PTHR16130">
    <property type="entry name" value="LYSOSOMAL COBALAMIN TRANSPORTER-RELATED"/>
    <property type="match status" value="1"/>
</dbReference>
<dbReference type="AlphaFoldDB" id="A0A8H7U981"/>
<dbReference type="PANTHER" id="PTHR16130:SF2">
    <property type="entry name" value="LYSOSOMAL COBALAMIN TRANSPORT ESCORT PROTEIN LMBD1"/>
    <property type="match status" value="1"/>
</dbReference>
<dbReference type="InterPro" id="IPR033411">
    <property type="entry name" value="Ribonuclease_PIN"/>
</dbReference>
<proteinExistence type="inferred from homology"/>
<gene>
    <name evidence="16" type="ORF">INT43_009104</name>
</gene>
<evidence type="ECO:0000256" key="9">
    <source>
        <dbReference type="ARBA" id="ARBA00023228"/>
    </source>
</evidence>
<keyword evidence="7 13" id="KW-1133">Transmembrane helix</keyword>
<comment type="caution">
    <text evidence="16">The sequence shown here is derived from an EMBL/GenBank/DDBJ whole genome shotgun (WGS) entry which is preliminary data.</text>
</comment>
<evidence type="ECO:0000313" key="16">
    <source>
        <dbReference type="EMBL" id="KAG2171443.1"/>
    </source>
</evidence>
<dbReference type="Proteomes" id="UP000654370">
    <property type="component" value="Unassembled WGS sequence"/>
</dbReference>
<evidence type="ECO:0000256" key="3">
    <source>
        <dbReference type="ARBA" id="ARBA00017088"/>
    </source>
</evidence>
<dbReference type="OrthoDB" id="73273at2759"/>
<dbReference type="Gene3D" id="3.40.50.1010">
    <property type="entry name" value="5'-nuclease"/>
    <property type="match status" value="1"/>
</dbReference>
<evidence type="ECO:0000256" key="11">
    <source>
        <dbReference type="ARBA" id="ARBA00025515"/>
    </source>
</evidence>
<dbReference type="InterPro" id="IPR036283">
    <property type="entry name" value="NOB1_Zf-like_sf"/>
</dbReference>
<comment type="subcellular location">
    <subcellularLocation>
        <location evidence="1">Lysosome membrane</location>
        <topology evidence="1">Multi-pass membrane protein</topology>
    </subcellularLocation>
</comment>
<dbReference type="InterPro" id="IPR050854">
    <property type="entry name" value="LMBD1_LysCbl_Transport"/>
</dbReference>
<comment type="similarity">
    <text evidence="2">Belongs to the LIMR family. LMBRD1 subfamily.</text>
</comment>
<evidence type="ECO:0000259" key="14">
    <source>
        <dbReference type="Pfam" id="PF08772"/>
    </source>
</evidence>
<dbReference type="Pfam" id="PF17146">
    <property type="entry name" value="PIN_6"/>
    <property type="match status" value="1"/>
</dbReference>
<reference evidence="16" key="1">
    <citation type="submission" date="2020-12" db="EMBL/GenBank/DDBJ databases">
        <title>Metabolic potential, ecology and presence of endohyphal bacteria is reflected in genomic diversity of Mucoromycotina.</title>
        <authorList>
            <person name="Muszewska A."/>
            <person name="Okrasinska A."/>
            <person name="Steczkiewicz K."/>
            <person name="Drgas O."/>
            <person name="Orlowska M."/>
            <person name="Perlinska-Lenart U."/>
            <person name="Aleksandrzak-Piekarczyk T."/>
            <person name="Szatraj K."/>
            <person name="Zielenkiewicz U."/>
            <person name="Pilsyk S."/>
            <person name="Malc E."/>
            <person name="Mieczkowski P."/>
            <person name="Kruszewska J.S."/>
            <person name="Biernat P."/>
            <person name="Pawlowska J."/>
        </authorList>
    </citation>
    <scope>NUCLEOTIDE SEQUENCE</scope>
    <source>
        <strain evidence="16">WA0000067209</strain>
    </source>
</reference>
<dbReference type="InterPro" id="IPR014881">
    <property type="entry name" value="NOB1_Zn-bd"/>
</dbReference>
<keyword evidence="17" id="KW-1185">Reference proteome</keyword>
<keyword evidence="5" id="KW-0846">Cobalamin</keyword>
<feature type="compositionally biased region" description="Basic and acidic residues" evidence="12">
    <location>
        <begin position="139"/>
        <end position="149"/>
    </location>
</feature>
<feature type="transmembrane region" description="Helical" evidence="13">
    <location>
        <begin position="572"/>
        <end position="595"/>
    </location>
</feature>
<evidence type="ECO:0000256" key="4">
    <source>
        <dbReference type="ARBA" id="ARBA00022448"/>
    </source>
</evidence>
<dbReference type="InterPro" id="IPR006876">
    <property type="entry name" value="LMBR1-like_membr_prot"/>
</dbReference>
<comment type="function">
    <text evidence="11">Probable lysosomal cobalamin transporter. Required to export cobalamin from lysosomes allowing its conversion to cofactors.</text>
</comment>
<feature type="transmembrane region" description="Helical" evidence="13">
    <location>
        <begin position="919"/>
        <end position="940"/>
    </location>
</feature>